<sequence length="302" mass="33505">MTERNILDEPNDIRFLGSGRAAHRTASYASNPAYIGRGLTVDGELLSRDDAERAVAGNLSASDITRIATSWRGSTGEWWGICGVFGDLADFQDYAWTEDTLATYREDWDDYGVLGALCVVLIAKRPDLNGEQWDPEVHNPADALMGNSYLPQGQSVEVVECWYDAGNGWRQAPGSGGMVRTSAIPGGGLPYPSSDFGYQWYDLGNGEYYADSRDGSITLGIDVNAPGGQVFWQAEDDLGVVEEGNFSGMDRRDIKLVLQRADRQLSQLDSMPSVRQKSRDGYQEDYAERFDDSNWREPAFRY</sequence>
<accession>A0A649VTJ3</accession>
<proteinExistence type="predicted"/>
<evidence type="ECO:0000313" key="1">
    <source>
        <dbReference type="EMBL" id="QGJ94883.1"/>
    </source>
</evidence>
<dbReference type="KEGG" id="vg:64766729"/>
<reference evidence="1 2" key="1">
    <citation type="submission" date="2019-10" db="EMBL/GenBank/DDBJ databases">
        <authorList>
            <person name="Garlena R.A."/>
            <person name="Russell D.A."/>
            <person name="Pope W.H."/>
            <person name="Jacobs-Sera D."/>
            <person name="Hatfull G.F."/>
        </authorList>
    </citation>
    <scope>NUCLEOTIDE SEQUENCE [LARGE SCALE GENOMIC DNA]</scope>
</reference>
<evidence type="ECO:0000313" key="2">
    <source>
        <dbReference type="Proteomes" id="UP000423065"/>
    </source>
</evidence>
<organism evidence="1 2">
    <name type="scientific">Gordonia phage Stormageddon</name>
    <dbReference type="NCBI Taxonomy" id="2656541"/>
    <lineage>
        <taxon>Viruses</taxon>
        <taxon>Duplodnaviria</taxon>
        <taxon>Heunggongvirae</taxon>
        <taxon>Uroviricota</taxon>
        <taxon>Caudoviricetes</taxon>
        <taxon>Stormageddonvirus</taxon>
        <taxon>Stormageddonvirus Stormageddon</taxon>
    </lineage>
</organism>
<protein>
    <submittedName>
        <fullName evidence="1">Uncharacterized protein</fullName>
    </submittedName>
</protein>
<gene>
    <name evidence="1" type="primary">20</name>
    <name evidence="1" type="ORF">SEA_STORMAGEDDON_20</name>
</gene>
<keyword evidence="2" id="KW-1185">Reference proteome</keyword>
<dbReference type="Proteomes" id="UP000423065">
    <property type="component" value="Segment"/>
</dbReference>
<dbReference type="EMBL" id="MN586040">
    <property type="protein sequence ID" value="QGJ94883.1"/>
    <property type="molecule type" value="Genomic_DNA"/>
</dbReference>
<dbReference type="RefSeq" id="YP_010059496.1">
    <property type="nucleotide sequence ID" value="NC_054726.1"/>
</dbReference>
<name>A0A649VTJ3_9CAUD</name>
<dbReference type="GeneID" id="64766729"/>